<evidence type="ECO:0000313" key="1">
    <source>
        <dbReference type="EMBL" id="TCT18210.1"/>
    </source>
</evidence>
<keyword evidence="2" id="KW-1185">Reference proteome</keyword>
<dbReference type="Proteomes" id="UP000295717">
    <property type="component" value="Unassembled WGS sequence"/>
</dbReference>
<reference evidence="1 2" key="1">
    <citation type="submission" date="2019-03" db="EMBL/GenBank/DDBJ databases">
        <title>Genomic Encyclopedia of Type Strains, Phase IV (KMG-IV): sequencing the most valuable type-strain genomes for metagenomic binning, comparative biology and taxonomic classification.</title>
        <authorList>
            <person name="Goeker M."/>
        </authorList>
    </citation>
    <scope>NUCLEOTIDE SEQUENCE [LARGE SCALE GENOMIC DNA]</scope>
    <source>
        <strain evidence="1 2">DSM 13587</strain>
    </source>
</reference>
<name>A0A4R3MRQ4_9GAMM</name>
<protein>
    <submittedName>
        <fullName evidence="1">Uncharacterized protein</fullName>
    </submittedName>
</protein>
<accession>A0A4R3MRQ4</accession>
<evidence type="ECO:0000313" key="2">
    <source>
        <dbReference type="Proteomes" id="UP000295717"/>
    </source>
</evidence>
<gene>
    <name evidence="1" type="ORF">EDC35_11329</name>
</gene>
<comment type="caution">
    <text evidence="1">The sequence shown here is derived from an EMBL/GenBank/DDBJ whole genome shotgun (WGS) entry which is preliminary data.</text>
</comment>
<dbReference type="EMBL" id="SMAO01000013">
    <property type="protein sequence ID" value="TCT18210.1"/>
    <property type="molecule type" value="Genomic_DNA"/>
</dbReference>
<proteinExistence type="predicted"/>
<dbReference type="AlphaFoldDB" id="A0A4R3MRQ4"/>
<organism evidence="1 2">
    <name type="scientific">Thiobaca trueperi</name>
    <dbReference type="NCBI Taxonomy" id="127458"/>
    <lineage>
        <taxon>Bacteria</taxon>
        <taxon>Pseudomonadati</taxon>
        <taxon>Pseudomonadota</taxon>
        <taxon>Gammaproteobacteria</taxon>
        <taxon>Chromatiales</taxon>
        <taxon>Chromatiaceae</taxon>
        <taxon>Thiobaca</taxon>
    </lineage>
</organism>
<sequence>MPIEAHRPRSLARPLEVLGDKVEVRDESKYNFATPIMKSRHMTREQVLKGVLKTRRR</sequence>